<feature type="domain" description="Outer membrane protein beta-barrel" evidence="2">
    <location>
        <begin position="23"/>
        <end position="170"/>
    </location>
</feature>
<feature type="signal peptide" evidence="1">
    <location>
        <begin position="1"/>
        <end position="22"/>
    </location>
</feature>
<evidence type="ECO:0000256" key="1">
    <source>
        <dbReference type="SAM" id="SignalP"/>
    </source>
</evidence>
<gene>
    <name evidence="3" type="ORF">HMPREF9151_02027</name>
</gene>
<keyword evidence="1" id="KW-0732">Signal</keyword>
<evidence type="ECO:0000313" key="4">
    <source>
        <dbReference type="Proteomes" id="UP000010433"/>
    </source>
</evidence>
<evidence type="ECO:0000259" key="2">
    <source>
        <dbReference type="Pfam" id="PF13568"/>
    </source>
</evidence>
<protein>
    <recommendedName>
        <fullName evidence="2">Outer membrane protein beta-barrel domain-containing protein</fullName>
    </recommendedName>
</protein>
<proteinExistence type="predicted"/>
<feature type="chain" id="PRO_5003954199" description="Outer membrane protein beta-barrel domain-containing protein" evidence="1">
    <location>
        <begin position="23"/>
        <end position="203"/>
    </location>
</feature>
<keyword evidence="4" id="KW-1185">Reference proteome</keyword>
<comment type="caution">
    <text evidence="3">The sequence shown here is derived from an EMBL/GenBank/DDBJ whole genome shotgun (WGS) entry which is preliminary data.</text>
</comment>
<dbReference type="STRING" id="1127699.HMPREF9151_02027"/>
<dbReference type="HOGENOM" id="CLU_082049_5_2_10"/>
<dbReference type="RefSeq" id="WP_009163330.1">
    <property type="nucleotide sequence ID" value="NZ_KB291010.1"/>
</dbReference>
<organism evidence="3 4">
    <name type="scientific">Hoylesella saccharolytica F0055</name>
    <dbReference type="NCBI Taxonomy" id="1127699"/>
    <lineage>
        <taxon>Bacteria</taxon>
        <taxon>Pseudomonadati</taxon>
        <taxon>Bacteroidota</taxon>
        <taxon>Bacteroidia</taxon>
        <taxon>Bacteroidales</taxon>
        <taxon>Prevotellaceae</taxon>
        <taxon>Hoylesella</taxon>
    </lineage>
</organism>
<dbReference type="AlphaFoldDB" id="L1N4M2"/>
<sequence length="203" mass="21954">MKKIFKLAVLAAAMAFSANAGAQLRLGVKGGLNVTNFKLSSEMFKTENRTGYFIGPTIKLTMPTTGIGFDAAALYDKREAKVEANFTSASGTIRQEQIVFPINARYAIGLGESADIFVFAGPQFGFNIGSKDKDLIKGVADWQLQSSNFSVNLGFGATIFKYLQLSANYNIICGKTGDVTVEGVKKSYEGSNNAWQISAAYYF</sequence>
<dbReference type="PATRIC" id="fig|1127699.3.peg.1858"/>
<accession>L1N4M2</accession>
<dbReference type="Proteomes" id="UP000010433">
    <property type="component" value="Unassembled WGS sequence"/>
</dbReference>
<reference evidence="3 4" key="1">
    <citation type="submission" date="2012-05" db="EMBL/GenBank/DDBJ databases">
        <authorList>
            <person name="Weinstock G."/>
            <person name="Sodergren E."/>
            <person name="Lobos E.A."/>
            <person name="Fulton L."/>
            <person name="Fulton R."/>
            <person name="Courtney L."/>
            <person name="Fronick C."/>
            <person name="O'Laughlin M."/>
            <person name="Godfrey J."/>
            <person name="Wilson R.M."/>
            <person name="Miner T."/>
            <person name="Farmer C."/>
            <person name="Delehaunty K."/>
            <person name="Cordes M."/>
            <person name="Minx P."/>
            <person name="Tomlinson C."/>
            <person name="Chen J."/>
            <person name="Wollam A."/>
            <person name="Pepin K.H."/>
            <person name="Bhonagiri V."/>
            <person name="Zhang X."/>
            <person name="Suruliraj S."/>
            <person name="Warren W."/>
            <person name="Mitreva M."/>
            <person name="Mardis E.R."/>
            <person name="Wilson R.K."/>
        </authorList>
    </citation>
    <scope>NUCLEOTIDE SEQUENCE [LARGE SCALE GENOMIC DNA]</scope>
    <source>
        <strain evidence="3 4">F0055</strain>
    </source>
</reference>
<dbReference type="OrthoDB" id="1011633at2"/>
<dbReference type="InterPro" id="IPR025665">
    <property type="entry name" value="Beta-barrel_OMP_2"/>
</dbReference>
<name>L1N4M2_9BACT</name>
<dbReference type="Pfam" id="PF13568">
    <property type="entry name" value="OMP_b-brl_2"/>
    <property type="match status" value="1"/>
</dbReference>
<dbReference type="EMBL" id="AMEP01000117">
    <property type="protein sequence ID" value="EKX98295.1"/>
    <property type="molecule type" value="Genomic_DNA"/>
</dbReference>
<evidence type="ECO:0000313" key="3">
    <source>
        <dbReference type="EMBL" id="EKX98295.1"/>
    </source>
</evidence>